<gene>
    <name evidence="3" type="ORF">N866_08640</name>
</gene>
<dbReference type="PROSITE" id="PS50983">
    <property type="entry name" value="FE_B12_PBP"/>
    <property type="match status" value="1"/>
</dbReference>
<sequence length="322" mass="33016">CGSGAPDASGATGTPPAAADLAATASPALRLDNCGVTTSVEAPPQRVVTVKSSTFELLLALGLADRVVGAAFLDGAVPERWAADAADVPVVADAAPGREAVLALEPDMVFAGWESTFSADGVGERAELERAGVLTYVAPAACRGAGRPVPLTFETVFEHVLEAGDVFGVPDAAAALVEEQRAALAAVEPDTRGLRALWYSSGADVPYVGAGIGAPAMIMDAVGLENVAAEVQDSWTPFGWEQVVEADPDVIVLVDATWNSAQQKIDLLEAHPTASRLAAVREQRYLVVPFAATEAGVRNVDAAARLAQELAAIEVPDADGAP</sequence>
<dbReference type="OrthoDB" id="9797850at2"/>
<dbReference type="SUPFAM" id="SSF53807">
    <property type="entry name" value="Helical backbone' metal receptor"/>
    <property type="match status" value="1"/>
</dbReference>
<feature type="domain" description="Fe/B12 periplasmic-binding" evidence="2">
    <location>
        <begin position="46"/>
        <end position="318"/>
    </location>
</feature>
<dbReference type="Pfam" id="PF01497">
    <property type="entry name" value="Peripla_BP_2"/>
    <property type="match status" value="1"/>
</dbReference>
<accession>A0A021VMP1</accession>
<name>A0A021VMP1_9CELL</name>
<comment type="similarity">
    <text evidence="1">Belongs to the bacterial solute-binding protein 8 family.</text>
</comment>
<proteinExistence type="inferred from homology"/>
<dbReference type="NCBIfam" id="TIGR03868">
    <property type="entry name" value="F420-O_ABCperi"/>
    <property type="match status" value="1"/>
</dbReference>
<dbReference type="InterPro" id="IPR050902">
    <property type="entry name" value="ABC_Transporter_SBP"/>
</dbReference>
<evidence type="ECO:0000313" key="4">
    <source>
        <dbReference type="Proteomes" id="UP000019753"/>
    </source>
</evidence>
<reference evidence="3 4" key="1">
    <citation type="submission" date="2014-01" db="EMBL/GenBank/DDBJ databases">
        <title>Actinotalea ferrariae CF5-4.</title>
        <authorList>
            <person name="Chen F."/>
            <person name="Li Y."/>
            <person name="Wang G."/>
        </authorList>
    </citation>
    <scope>NUCLEOTIDE SEQUENCE [LARGE SCALE GENOMIC DNA]</scope>
    <source>
        <strain evidence="3 4">CF5-4</strain>
    </source>
</reference>
<dbReference type="Proteomes" id="UP000019753">
    <property type="component" value="Unassembled WGS sequence"/>
</dbReference>
<dbReference type="PANTHER" id="PTHR30535">
    <property type="entry name" value="VITAMIN B12-BINDING PROTEIN"/>
    <property type="match status" value="1"/>
</dbReference>
<dbReference type="PANTHER" id="PTHR30535:SF7">
    <property type="entry name" value="IRON(III) DICITRATE-BINDING PROTEIN"/>
    <property type="match status" value="1"/>
</dbReference>
<evidence type="ECO:0000313" key="3">
    <source>
        <dbReference type="EMBL" id="EYR62426.1"/>
    </source>
</evidence>
<dbReference type="EMBL" id="AXCW01000244">
    <property type="protein sequence ID" value="EYR62426.1"/>
    <property type="molecule type" value="Genomic_DNA"/>
</dbReference>
<dbReference type="Gene3D" id="3.40.50.1980">
    <property type="entry name" value="Nitrogenase molybdenum iron protein domain"/>
    <property type="match status" value="2"/>
</dbReference>
<comment type="caution">
    <text evidence="3">The sequence shown here is derived from an EMBL/GenBank/DDBJ whole genome shotgun (WGS) entry which is preliminary data.</text>
</comment>
<dbReference type="RefSeq" id="WP_034227994.1">
    <property type="nucleotide sequence ID" value="NZ_AXCW01000244.1"/>
</dbReference>
<dbReference type="InterPro" id="IPR022287">
    <property type="entry name" value="ABC_trnsptr_F420-0_sub-bd_pred"/>
</dbReference>
<feature type="non-terminal residue" evidence="3">
    <location>
        <position position="1"/>
    </location>
</feature>
<evidence type="ECO:0000256" key="1">
    <source>
        <dbReference type="ARBA" id="ARBA00008814"/>
    </source>
</evidence>
<organism evidence="3 4">
    <name type="scientific">Actinotalea ferrariae CF5-4</name>
    <dbReference type="NCBI Taxonomy" id="948458"/>
    <lineage>
        <taxon>Bacteria</taxon>
        <taxon>Bacillati</taxon>
        <taxon>Actinomycetota</taxon>
        <taxon>Actinomycetes</taxon>
        <taxon>Micrococcales</taxon>
        <taxon>Cellulomonadaceae</taxon>
        <taxon>Actinotalea</taxon>
    </lineage>
</organism>
<protein>
    <submittedName>
        <fullName evidence="3">Iron transporter</fullName>
    </submittedName>
</protein>
<evidence type="ECO:0000259" key="2">
    <source>
        <dbReference type="PROSITE" id="PS50983"/>
    </source>
</evidence>
<dbReference type="InterPro" id="IPR002491">
    <property type="entry name" value="ABC_transptr_periplasmic_BD"/>
</dbReference>
<dbReference type="AlphaFoldDB" id="A0A021VMP1"/>
<keyword evidence="4" id="KW-1185">Reference proteome</keyword>